<dbReference type="Pfam" id="PF00059">
    <property type="entry name" value="Lectin_C"/>
    <property type="match status" value="2"/>
</dbReference>
<feature type="chain" id="PRO_5035785319" description="C-type lectin domain-containing protein" evidence="3">
    <location>
        <begin position="20"/>
        <end position="384"/>
    </location>
</feature>
<accession>A0A8P4K0X8</accession>
<dbReference type="InterPro" id="IPR016186">
    <property type="entry name" value="C-type_lectin-like/link_sf"/>
</dbReference>
<dbReference type="OMA" id="DAKCANN"/>
<organism evidence="5 6">
    <name type="scientific">Dicentrarchus labrax</name>
    <name type="common">European seabass</name>
    <name type="synonym">Morone labrax</name>
    <dbReference type="NCBI Taxonomy" id="13489"/>
    <lineage>
        <taxon>Eukaryota</taxon>
        <taxon>Metazoa</taxon>
        <taxon>Chordata</taxon>
        <taxon>Craniata</taxon>
        <taxon>Vertebrata</taxon>
        <taxon>Euteleostomi</taxon>
        <taxon>Actinopterygii</taxon>
        <taxon>Neopterygii</taxon>
        <taxon>Teleostei</taxon>
        <taxon>Neoteleostei</taxon>
        <taxon>Acanthomorphata</taxon>
        <taxon>Eupercaria</taxon>
        <taxon>Moronidae</taxon>
        <taxon>Dicentrarchus</taxon>
    </lineage>
</organism>
<dbReference type="OrthoDB" id="7357196at2759"/>
<evidence type="ECO:0000256" key="1">
    <source>
        <dbReference type="ARBA" id="ARBA00023157"/>
    </source>
</evidence>
<feature type="domain" description="C-type lectin" evidence="4">
    <location>
        <begin position="24"/>
        <end position="136"/>
    </location>
</feature>
<feature type="compositionally biased region" description="Polar residues" evidence="2">
    <location>
        <begin position="257"/>
        <end position="276"/>
    </location>
</feature>
<dbReference type="InterPro" id="IPR001304">
    <property type="entry name" value="C-type_lectin-like"/>
</dbReference>
<dbReference type="PROSITE" id="PS50041">
    <property type="entry name" value="C_TYPE_LECTIN_2"/>
    <property type="match status" value="2"/>
</dbReference>
<keyword evidence="6" id="KW-1185">Reference proteome</keyword>
<feature type="region of interest" description="Disordered" evidence="2">
    <location>
        <begin position="257"/>
        <end position="334"/>
    </location>
</feature>
<dbReference type="Ensembl" id="ENSDLAT00005077685.1">
    <property type="protein sequence ID" value="ENSDLAP00005066240.1"/>
    <property type="gene ID" value="ENSDLAG00005031980.1"/>
</dbReference>
<dbReference type="GeneID" id="127363977"/>
<reference evidence="5" key="2">
    <citation type="submission" date="2025-09" db="UniProtKB">
        <authorList>
            <consortium name="Ensembl"/>
        </authorList>
    </citation>
    <scope>IDENTIFICATION</scope>
</reference>
<dbReference type="RefSeq" id="XP_051256954.1">
    <property type="nucleotide sequence ID" value="XM_051400994.1"/>
</dbReference>
<feature type="domain" description="C-type lectin" evidence="4">
    <location>
        <begin position="146"/>
        <end position="250"/>
    </location>
</feature>
<dbReference type="SUPFAM" id="SSF56436">
    <property type="entry name" value="C-type lectin-like"/>
    <property type="match status" value="2"/>
</dbReference>
<keyword evidence="1" id="KW-1015">Disulfide bond</keyword>
<dbReference type="PANTHER" id="PTHR45784">
    <property type="entry name" value="C-TYPE LECTIN DOMAIN FAMILY 20 MEMBER A-RELATED"/>
    <property type="match status" value="1"/>
</dbReference>
<evidence type="ECO:0000313" key="6">
    <source>
        <dbReference type="Proteomes" id="UP000694389"/>
    </source>
</evidence>
<dbReference type="SMART" id="SM00034">
    <property type="entry name" value="CLECT"/>
    <property type="match status" value="2"/>
</dbReference>
<dbReference type="AlphaFoldDB" id="A0A8P4K0X8"/>
<dbReference type="GeneTree" id="ENSGT01100000263473"/>
<feature type="compositionally biased region" description="Polar residues" evidence="2">
    <location>
        <begin position="292"/>
        <end position="334"/>
    </location>
</feature>
<dbReference type="PANTHER" id="PTHR45784:SF3">
    <property type="entry name" value="C-TYPE LECTIN DOMAIN FAMILY 4 MEMBER K-LIKE-RELATED"/>
    <property type="match status" value="1"/>
</dbReference>
<dbReference type="InterPro" id="IPR018378">
    <property type="entry name" value="C-type_lectin_CS"/>
</dbReference>
<dbReference type="InterPro" id="IPR016187">
    <property type="entry name" value="CTDL_fold"/>
</dbReference>
<dbReference type="PROSITE" id="PS00615">
    <property type="entry name" value="C_TYPE_LECTIN_1"/>
    <property type="match status" value="1"/>
</dbReference>
<evidence type="ECO:0000256" key="3">
    <source>
        <dbReference type="SAM" id="SignalP"/>
    </source>
</evidence>
<evidence type="ECO:0000259" key="4">
    <source>
        <dbReference type="PROSITE" id="PS50041"/>
    </source>
</evidence>
<dbReference type="Gene3D" id="3.10.100.10">
    <property type="entry name" value="Mannose-Binding Protein A, subunit A"/>
    <property type="match status" value="2"/>
</dbReference>
<gene>
    <name evidence="5" type="primary">LOC127363977</name>
</gene>
<reference evidence="5" key="1">
    <citation type="submission" date="2025-08" db="UniProtKB">
        <authorList>
            <consortium name="Ensembl"/>
        </authorList>
    </citation>
    <scope>IDENTIFICATION</scope>
</reference>
<proteinExistence type="predicted"/>
<feature type="signal peptide" evidence="3">
    <location>
        <begin position="1"/>
        <end position="19"/>
    </location>
</feature>
<name>A0A8P4K0X8_DICLA</name>
<keyword evidence="3" id="KW-0732">Signal</keyword>
<sequence length="384" mass="43972">MKSSLSVLFLTGLCSLTYCFPLQYHFISTALPWLDARKYCRGRYTDLATVYNIEDVKRLVNSTGGFTEMAWIGLQDNVTGWRWSDSRYYGNKEFDYRNWDYVQPNNLLGSERCVMMWSTGAWHDSQCSKRNSYICYDESTRSTQPFVFVEQQVGWPEAQQYCRERHTDLASVRGEKENQEIQSLAKGSSAWIGLNRILDWSDQSDSPFRYWKQGQPDDARGKQHCIAADLGKEGLWSDEECSRELFFICYGGTPVTPNKITTTEEGSTATEINSEITPPEQPPTPEVVDQTGPMNETPNQRVLSTTEMPTTEGDSSRTEVSSQQYSTPDVDQTSSIPAEHVITLRVKLSSKTQLSDDDINELLYMLRKEFLPESTKFAWKRIPK</sequence>
<evidence type="ECO:0000256" key="2">
    <source>
        <dbReference type="SAM" id="MobiDB-lite"/>
    </source>
</evidence>
<protein>
    <recommendedName>
        <fullName evidence="4">C-type lectin domain-containing protein</fullName>
    </recommendedName>
</protein>
<evidence type="ECO:0000313" key="5">
    <source>
        <dbReference type="Ensembl" id="ENSDLAP00005066240.1"/>
    </source>
</evidence>
<dbReference type="Proteomes" id="UP000694389">
    <property type="component" value="Unassembled WGS sequence"/>
</dbReference>